<gene>
    <name evidence="1" type="ORF">OHA16_37235</name>
</gene>
<evidence type="ECO:0000313" key="2">
    <source>
        <dbReference type="Proteomes" id="UP001432222"/>
    </source>
</evidence>
<proteinExistence type="predicted"/>
<sequence>MESLILDRRRYYFGFDYTSDLVVSPLIDDPRAMAAFASEYMRQRTGRHDAAYWEGLVTLAVEGTALAGDDAERIVASEDLRGGLPDAASHLLYLLGAATGWDDWFEEAPEVRRAYQRLGFDEEDPEFVDHCLEAVREHGTQARPDEWTVVRFHLTAAVRHLPGNWDLLFTPLAEGMTNHR</sequence>
<organism evidence="1 2">
    <name type="scientific">Kitasatospora purpeofusca</name>
    <dbReference type="NCBI Taxonomy" id="67352"/>
    <lineage>
        <taxon>Bacteria</taxon>
        <taxon>Bacillati</taxon>
        <taxon>Actinomycetota</taxon>
        <taxon>Actinomycetes</taxon>
        <taxon>Kitasatosporales</taxon>
        <taxon>Streptomycetaceae</taxon>
        <taxon>Kitasatospora</taxon>
    </lineage>
</organism>
<keyword evidence="2" id="KW-1185">Reference proteome</keyword>
<reference evidence="1" key="1">
    <citation type="submission" date="2022-10" db="EMBL/GenBank/DDBJ databases">
        <title>The complete genomes of actinobacterial strains from the NBC collection.</title>
        <authorList>
            <person name="Joergensen T.S."/>
            <person name="Alvarez Arevalo M."/>
            <person name="Sterndorff E.B."/>
            <person name="Faurdal D."/>
            <person name="Vuksanovic O."/>
            <person name="Mourched A.-S."/>
            <person name="Charusanti P."/>
            <person name="Shaw S."/>
            <person name="Blin K."/>
            <person name="Weber T."/>
        </authorList>
    </citation>
    <scope>NUCLEOTIDE SEQUENCE</scope>
    <source>
        <strain evidence="1">NBC_00222</strain>
    </source>
</reference>
<protein>
    <recommendedName>
        <fullName evidence="3">CdiI immunity protein domain-containing protein</fullName>
    </recommendedName>
</protein>
<dbReference type="RefSeq" id="WP_328958695.1">
    <property type="nucleotide sequence ID" value="NZ_CP108110.1"/>
</dbReference>
<name>A0ABZ1UD98_9ACTN</name>
<evidence type="ECO:0000313" key="1">
    <source>
        <dbReference type="EMBL" id="WUQ88144.1"/>
    </source>
</evidence>
<dbReference type="EMBL" id="CP108110">
    <property type="protein sequence ID" value="WUQ88144.1"/>
    <property type="molecule type" value="Genomic_DNA"/>
</dbReference>
<dbReference type="Proteomes" id="UP001432222">
    <property type="component" value="Chromosome"/>
</dbReference>
<accession>A0ABZ1UD98</accession>
<evidence type="ECO:0008006" key="3">
    <source>
        <dbReference type="Google" id="ProtNLM"/>
    </source>
</evidence>